<protein>
    <recommendedName>
        <fullName evidence="5">Glutathione peroxidase</fullName>
    </recommendedName>
</protein>
<evidence type="ECO:0000256" key="1">
    <source>
        <dbReference type="ARBA" id="ARBA00006926"/>
    </source>
</evidence>
<dbReference type="Proteomes" id="UP000015388">
    <property type="component" value="Chromosome"/>
</dbReference>
<evidence type="ECO:0000256" key="2">
    <source>
        <dbReference type="ARBA" id="ARBA00022559"/>
    </source>
</evidence>
<dbReference type="PRINTS" id="PR01011">
    <property type="entry name" value="GLUTPROXDASE"/>
</dbReference>
<gene>
    <name evidence="6" type="ORF">B841_10965</name>
</gene>
<dbReference type="eggNOG" id="COG0386">
    <property type="taxonomic scope" value="Bacteria"/>
</dbReference>
<dbReference type="GO" id="GO:0034599">
    <property type="term" value="P:cellular response to oxidative stress"/>
    <property type="evidence" value="ECO:0007669"/>
    <property type="project" value="TreeGrafter"/>
</dbReference>
<dbReference type="AlphaFoldDB" id="S5T4W5"/>
<dbReference type="InterPro" id="IPR036249">
    <property type="entry name" value="Thioredoxin-like_sf"/>
</dbReference>
<keyword evidence="3 5" id="KW-0560">Oxidoreductase</keyword>
<evidence type="ECO:0000313" key="6">
    <source>
        <dbReference type="EMBL" id="AGS35665.1"/>
    </source>
</evidence>
<dbReference type="HOGENOM" id="CLU_029507_1_2_11"/>
<name>S5T4W5_9CORY</name>
<evidence type="ECO:0000256" key="5">
    <source>
        <dbReference type="RuleBase" id="RU000499"/>
    </source>
</evidence>
<keyword evidence="7" id="KW-1185">Reference proteome</keyword>
<dbReference type="PANTHER" id="PTHR11592:SF40">
    <property type="entry name" value="THIOREDOXIN_GLUTATHIONE PEROXIDASE BTUE"/>
    <property type="match status" value="1"/>
</dbReference>
<dbReference type="PATRIC" id="fig|1224163.3.peg.2211"/>
<dbReference type="InterPro" id="IPR000889">
    <property type="entry name" value="Glutathione_peroxidase"/>
</dbReference>
<dbReference type="Gene3D" id="3.40.30.10">
    <property type="entry name" value="Glutaredoxin"/>
    <property type="match status" value="1"/>
</dbReference>
<dbReference type="InterPro" id="IPR029759">
    <property type="entry name" value="GPX_AS"/>
</dbReference>
<evidence type="ECO:0000313" key="7">
    <source>
        <dbReference type="Proteomes" id="UP000015388"/>
    </source>
</evidence>
<keyword evidence="2 5" id="KW-0575">Peroxidase</keyword>
<dbReference type="EMBL" id="CP003924">
    <property type="protein sequence ID" value="AGS35665.1"/>
    <property type="molecule type" value="Genomic_DNA"/>
</dbReference>
<dbReference type="PANTHER" id="PTHR11592">
    <property type="entry name" value="GLUTATHIONE PEROXIDASE"/>
    <property type="match status" value="1"/>
</dbReference>
<dbReference type="PROSITE" id="PS51355">
    <property type="entry name" value="GLUTATHIONE_PEROXID_3"/>
    <property type="match status" value="1"/>
</dbReference>
<comment type="similarity">
    <text evidence="1 5">Belongs to the glutathione peroxidase family.</text>
</comment>
<evidence type="ECO:0000256" key="4">
    <source>
        <dbReference type="PIRSR" id="PIRSR000303-1"/>
    </source>
</evidence>
<dbReference type="STRING" id="1224163.B841_10965"/>
<reference evidence="6 7" key="1">
    <citation type="submission" date="2012-11" db="EMBL/GenBank/DDBJ databases">
        <title>The complete genome sequence of Corynebacterium maris Coryn-1 (=DSM 45190).</title>
        <authorList>
            <person name="Schaffert L."/>
            <person name="Albersmeier A."/>
            <person name="Kalinowski J."/>
            <person name="Ruckert C."/>
        </authorList>
    </citation>
    <scope>NUCLEOTIDE SEQUENCE [LARGE SCALE GENOMIC DNA]</scope>
    <source>
        <strain evidence="7">Coryn-1</strain>
    </source>
</reference>
<organism evidence="6 7">
    <name type="scientific">Corynebacterium maris DSM 45190</name>
    <dbReference type="NCBI Taxonomy" id="1224163"/>
    <lineage>
        <taxon>Bacteria</taxon>
        <taxon>Bacillati</taxon>
        <taxon>Actinomycetota</taxon>
        <taxon>Actinomycetes</taxon>
        <taxon>Mycobacteriales</taxon>
        <taxon>Corynebacteriaceae</taxon>
        <taxon>Corynebacterium</taxon>
    </lineage>
</organism>
<accession>S5T4W5</accession>
<dbReference type="PROSITE" id="PS00460">
    <property type="entry name" value="GLUTATHIONE_PEROXID_1"/>
    <property type="match status" value="1"/>
</dbReference>
<proteinExistence type="inferred from homology"/>
<dbReference type="KEGG" id="cmd:B841_10965"/>
<evidence type="ECO:0000256" key="3">
    <source>
        <dbReference type="ARBA" id="ARBA00023002"/>
    </source>
</evidence>
<dbReference type="PIRSF" id="PIRSF000303">
    <property type="entry name" value="Glutathion_perox"/>
    <property type="match status" value="1"/>
</dbReference>
<dbReference type="CDD" id="cd00340">
    <property type="entry name" value="GSH_Peroxidase"/>
    <property type="match status" value="1"/>
</dbReference>
<dbReference type="Pfam" id="PF00255">
    <property type="entry name" value="GSHPx"/>
    <property type="match status" value="1"/>
</dbReference>
<feature type="active site" evidence="4">
    <location>
        <position position="29"/>
    </location>
</feature>
<dbReference type="SUPFAM" id="SSF52833">
    <property type="entry name" value="Thioredoxin-like"/>
    <property type="match status" value="1"/>
</dbReference>
<dbReference type="GO" id="GO:0004601">
    <property type="term" value="F:peroxidase activity"/>
    <property type="evidence" value="ECO:0007669"/>
    <property type="project" value="UniProtKB-KW"/>
</dbReference>
<sequence length="156" mass="16759">MTLNNGTSTTLDEIAPGKLVLLVNTASKCGYTSQYSGLQWLQDAYGERGFTVVGAPCNQFKGQEPGSDEDIAEFCSLNFGVDFPLLAKLEVNGEGTHPLYEELKAAEDAEGQAGDVAWNFEKFLIDVDGAVVGRVRPVVEPQDASVVECIEENLPA</sequence>